<evidence type="ECO:0000256" key="1">
    <source>
        <dbReference type="ARBA" id="ARBA00022737"/>
    </source>
</evidence>
<evidence type="ECO:0000313" key="6">
    <source>
        <dbReference type="Proteomes" id="UP000238218"/>
    </source>
</evidence>
<dbReference type="InterPro" id="IPR011990">
    <property type="entry name" value="TPR-like_helical_dom_sf"/>
</dbReference>
<dbReference type="EMBL" id="PVWP01000013">
    <property type="protein sequence ID" value="PSB35999.1"/>
    <property type="molecule type" value="Genomic_DNA"/>
</dbReference>
<keyword evidence="6" id="KW-1185">Reference proteome</keyword>
<dbReference type="Gene3D" id="1.25.40.10">
    <property type="entry name" value="Tetratricopeptide repeat domain"/>
    <property type="match status" value="2"/>
</dbReference>
<evidence type="ECO:0000256" key="2">
    <source>
        <dbReference type="ARBA" id="ARBA00022803"/>
    </source>
</evidence>
<protein>
    <recommendedName>
        <fullName evidence="7">Tetratricopeptide repeat protein</fullName>
    </recommendedName>
</protein>
<sequence>MLPLLVLLVGLLAWPPALRADGGAGAGAAVGATSLPALFEQALAASREGHFGEALPLWDRVVDLAPEDASAWSNRGNVQLALGDARAAIADQDRAIALEPASADPHLNRGTAEEALGLWPEAAADYAWILERNPEDASALYNLGNVEGSRGDWPAARACFEAAAAARPGFAMARSSAALAAFQLGDTTVAEKQLRDLIRRYPLFADARAGLTALLWRRGARGEAESHWAAASGLDPRYRQEEWLLQIRRWPPVPVQALAQFLALAS</sequence>
<feature type="chain" id="PRO_5045186445" description="Tetratricopeptide repeat protein" evidence="4">
    <location>
        <begin position="20"/>
        <end position="266"/>
    </location>
</feature>
<evidence type="ECO:0000313" key="5">
    <source>
        <dbReference type="EMBL" id="PSB35999.1"/>
    </source>
</evidence>
<evidence type="ECO:0008006" key="7">
    <source>
        <dbReference type="Google" id="ProtNLM"/>
    </source>
</evidence>
<reference evidence="5 6" key="2">
    <citation type="submission" date="2018-03" db="EMBL/GenBank/DDBJ databases">
        <title>The ancient ancestry and fast evolution of plastids.</title>
        <authorList>
            <person name="Moore K.R."/>
            <person name="Magnabosco C."/>
            <person name="Momper L."/>
            <person name="Gold D.A."/>
            <person name="Bosak T."/>
            <person name="Fournier G.P."/>
        </authorList>
    </citation>
    <scope>NUCLEOTIDE SEQUENCE [LARGE SCALE GENOMIC DNA]</scope>
    <source>
        <strain evidence="5 6">CCALA 015</strain>
    </source>
</reference>
<dbReference type="Pfam" id="PF13432">
    <property type="entry name" value="TPR_16"/>
    <property type="match status" value="3"/>
</dbReference>
<organism evidence="5 6">
    <name type="scientific">Aphanothece cf. minutissima CCALA 015</name>
    <dbReference type="NCBI Taxonomy" id="2107695"/>
    <lineage>
        <taxon>Bacteria</taxon>
        <taxon>Bacillati</taxon>
        <taxon>Cyanobacteriota</taxon>
        <taxon>Cyanophyceae</taxon>
        <taxon>Oscillatoriophycideae</taxon>
        <taxon>Chroococcales</taxon>
        <taxon>Aphanothecaceae</taxon>
        <taxon>Aphanothece</taxon>
    </lineage>
</organism>
<keyword evidence="1" id="KW-0677">Repeat</keyword>
<dbReference type="SMART" id="SM00028">
    <property type="entry name" value="TPR"/>
    <property type="match status" value="5"/>
</dbReference>
<evidence type="ECO:0000256" key="4">
    <source>
        <dbReference type="SAM" id="SignalP"/>
    </source>
</evidence>
<dbReference type="PANTHER" id="PTHR44858:SF19">
    <property type="match status" value="1"/>
</dbReference>
<proteinExistence type="predicted"/>
<dbReference type="InterPro" id="IPR050498">
    <property type="entry name" value="Ycf3"/>
</dbReference>
<dbReference type="PANTHER" id="PTHR44858">
    <property type="entry name" value="TETRATRICOPEPTIDE REPEAT PROTEIN 6"/>
    <property type="match status" value="1"/>
</dbReference>
<dbReference type="Proteomes" id="UP000238218">
    <property type="component" value="Unassembled WGS sequence"/>
</dbReference>
<gene>
    <name evidence="5" type="ORF">C7B81_15315</name>
</gene>
<dbReference type="SUPFAM" id="SSF48452">
    <property type="entry name" value="TPR-like"/>
    <property type="match status" value="1"/>
</dbReference>
<dbReference type="PROSITE" id="PS50005">
    <property type="entry name" value="TPR"/>
    <property type="match status" value="1"/>
</dbReference>
<feature type="signal peptide" evidence="4">
    <location>
        <begin position="1"/>
        <end position="19"/>
    </location>
</feature>
<comment type="caution">
    <text evidence="5">The sequence shown here is derived from an EMBL/GenBank/DDBJ whole genome shotgun (WGS) entry which is preliminary data.</text>
</comment>
<name>A0ABX5F3Y0_9CHRO</name>
<accession>A0ABX5F3Y0</accession>
<evidence type="ECO:0000256" key="3">
    <source>
        <dbReference type="PROSITE-ProRule" id="PRU00339"/>
    </source>
</evidence>
<feature type="repeat" description="TPR" evidence="3">
    <location>
        <begin position="69"/>
        <end position="102"/>
    </location>
</feature>
<reference evidence="5 6" key="1">
    <citation type="submission" date="2018-02" db="EMBL/GenBank/DDBJ databases">
        <authorList>
            <person name="Moore K."/>
            <person name="Momper L."/>
        </authorList>
    </citation>
    <scope>NUCLEOTIDE SEQUENCE [LARGE SCALE GENOMIC DNA]</scope>
    <source>
        <strain evidence="5 6">CCALA 015</strain>
    </source>
</reference>
<keyword evidence="2 3" id="KW-0802">TPR repeat</keyword>
<dbReference type="InterPro" id="IPR019734">
    <property type="entry name" value="TPR_rpt"/>
</dbReference>
<keyword evidence="4" id="KW-0732">Signal</keyword>